<evidence type="ECO:0000313" key="3">
    <source>
        <dbReference type="Proteomes" id="UP000789390"/>
    </source>
</evidence>
<dbReference type="OrthoDB" id="9994289at2759"/>
<dbReference type="AlphaFoldDB" id="A0A8J2RDJ3"/>
<accession>A0A8J2RDJ3</accession>
<dbReference type="Gene3D" id="2.30.29.30">
    <property type="entry name" value="Pleckstrin-homology domain (PH domain)/Phosphotyrosine-binding domain (PTB)"/>
    <property type="match status" value="1"/>
</dbReference>
<dbReference type="InterPro" id="IPR051133">
    <property type="entry name" value="Adapter_Engulfment-Domain"/>
</dbReference>
<dbReference type="CDD" id="cd13160">
    <property type="entry name" value="PTB_LDLRAP_insect-like"/>
    <property type="match status" value="1"/>
</dbReference>
<feature type="compositionally biased region" description="Polar residues" evidence="1">
    <location>
        <begin position="1"/>
        <end position="13"/>
    </location>
</feature>
<gene>
    <name evidence="2" type="ORF">DGAL_LOCUS4802</name>
</gene>
<sequence length="260" mass="29255">MRQQEHQQQLNEMDNNDRKRDETTSLDASTVQHKAPVKGRINNDPLSSHNDFNLKFAEDTNKIDDEPVSPTSMSIEGSQDTVRLPATFGVKFLGKREARGLWGIKYTRKPVDEMVALAKNLKPGTSLPHLHFKVDSTGVTISEMPDNRSRDFETGFYPVDIISYGVQDVVYTRVFSMIVVRDTTITPSALMGDSAAPFECYAYVCDSRQSARTLTIALATAFQEFSKTVKNQKTKHKRIAIDLRTPEQMAAECEDQETEA</sequence>
<name>A0A8J2RDJ3_9CRUS</name>
<dbReference type="PANTHER" id="PTHR11232:SF57">
    <property type="entry name" value="RE46159P"/>
    <property type="match status" value="1"/>
</dbReference>
<evidence type="ECO:0000256" key="1">
    <source>
        <dbReference type="SAM" id="MobiDB-lite"/>
    </source>
</evidence>
<evidence type="ECO:0000313" key="2">
    <source>
        <dbReference type="EMBL" id="CAH0102406.1"/>
    </source>
</evidence>
<organism evidence="2 3">
    <name type="scientific">Daphnia galeata</name>
    <dbReference type="NCBI Taxonomy" id="27404"/>
    <lineage>
        <taxon>Eukaryota</taxon>
        <taxon>Metazoa</taxon>
        <taxon>Ecdysozoa</taxon>
        <taxon>Arthropoda</taxon>
        <taxon>Crustacea</taxon>
        <taxon>Branchiopoda</taxon>
        <taxon>Diplostraca</taxon>
        <taxon>Cladocera</taxon>
        <taxon>Anomopoda</taxon>
        <taxon>Daphniidae</taxon>
        <taxon>Daphnia</taxon>
    </lineage>
</organism>
<reference evidence="2" key="1">
    <citation type="submission" date="2021-11" db="EMBL/GenBank/DDBJ databases">
        <authorList>
            <person name="Schell T."/>
        </authorList>
    </citation>
    <scope>NUCLEOTIDE SEQUENCE</scope>
    <source>
        <strain evidence="2">M5</strain>
    </source>
</reference>
<dbReference type="PANTHER" id="PTHR11232">
    <property type="entry name" value="PHOSPHOTYROSINE INTERACTION DOMAIN-CONTAINING FAMILY MEMBER"/>
    <property type="match status" value="1"/>
</dbReference>
<dbReference type="SUPFAM" id="SSF50729">
    <property type="entry name" value="PH domain-like"/>
    <property type="match status" value="1"/>
</dbReference>
<protein>
    <recommendedName>
        <fullName evidence="4">PID domain-containing protein</fullName>
    </recommendedName>
</protein>
<proteinExistence type="predicted"/>
<dbReference type="InterPro" id="IPR011993">
    <property type="entry name" value="PH-like_dom_sf"/>
</dbReference>
<comment type="caution">
    <text evidence="2">The sequence shown here is derived from an EMBL/GenBank/DDBJ whole genome shotgun (WGS) entry which is preliminary data.</text>
</comment>
<dbReference type="EMBL" id="CAKKLH010000079">
    <property type="protein sequence ID" value="CAH0102406.1"/>
    <property type="molecule type" value="Genomic_DNA"/>
</dbReference>
<evidence type="ECO:0008006" key="4">
    <source>
        <dbReference type="Google" id="ProtNLM"/>
    </source>
</evidence>
<feature type="region of interest" description="Disordered" evidence="1">
    <location>
        <begin position="1"/>
        <end position="46"/>
    </location>
</feature>
<keyword evidence="3" id="KW-1185">Reference proteome</keyword>
<dbReference type="Proteomes" id="UP000789390">
    <property type="component" value="Unassembled WGS sequence"/>
</dbReference>